<evidence type="ECO:0000256" key="2">
    <source>
        <dbReference type="ARBA" id="ARBA00022475"/>
    </source>
</evidence>
<protein>
    <submittedName>
        <fullName evidence="9">Biopolymer transport protein ExbB</fullName>
    </submittedName>
</protein>
<evidence type="ECO:0000256" key="6">
    <source>
        <dbReference type="RuleBase" id="RU004057"/>
    </source>
</evidence>
<dbReference type="InterPro" id="IPR050790">
    <property type="entry name" value="ExbB/TolQ_transport"/>
</dbReference>
<feature type="transmembrane region" description="Helical" evidence="7">
    <location>
        <begin position="131"/>
        <end position="153"/>
    </location>
</feature>
<comment type="subcellular location">
    <subcellularLocation>
        <location evidence="1">Cell membrane</location>
        <topology evidence="1">Multi-pass membrane protein</topology>
    </subcellularLocation>
    <subcellularLocation>
        <location evidence="6">Membrane</location>
        <topology evidence="6">Multi-pass membrane protein</topology>
    </subcellularLocation>
</comment>
<keyword evidence="4 7" id="KW-1133">Transmembrane helix</keyword>
<evidence type="ECO:0000256" key="1">
    <source>
        <dbReference type="ARBA" id="ARBA00004651"/>
    </source>
</evidence>
<keyword evidence="5 7" id="KW-0472">Membrane</keyword>
<dbReference type="RefSeq" id="WP_130753338.1">
    <property type="nucleotide sequence ID" value="NZ_BBQY01000019.1"/>
</dbReference>
<feature type="transmembrane region" description="Helical" evidence="7">
    <location>
        <begin position="22"/>
        <end position="47"/>
    </location>
</feature>
<name>A0A401J4H8_SPHXE</name>
<comment type="similarity">
    <text evidence="6">Belongs to the exbB/tolQ family.</text>
</comment>
<accession>A0A401J4H8</accession>
<keyword evidence="2" id="KW-1003">Cell membrane</keyword>
<evidence type="ECO:0000256" key="7">
    <source>
        <dbReference type="SAM" id="Phobius"/>
    </source>
</evidence>
<evidence type="ECO:0000313" key="10">
    <source>
        <dbReference type="Proteomes" id="UP000290975"/>
    </source>
</evidence>
<proteinExistence type="inferred from homology"/>
<dbReference type="GO" id="GO:0005886">
    <property type="term" value="C:plasma membrane"/>
    <property type="evidence" value="ECO:0007669"/>
    <property type="project" value="UniProtKB-SubCell"/>
</dbReference>
<reference evidence="9 10" key="1">
    <citation type="submission" date="2014-12" db="EMBL/GenBank/DDBJ databases">
        <title>Whole genome sequencing of Sphingobium xenophagum OW59.</title>
        <authorList>
            <person name="Ohta Y."/>
            <person name="Nishi S."/>
            <person name="Hatada Y."/>
        </authorList>
    </citation>
    <scope>NUCLEOTIDE SEQUENCE [LARGE SCALE GENOMIC DNA]</scope>
    <source>
        <strain evidence="9 10">OW59</strain>
    </source>
</reference>
<keyword evidence="10" id="KW-1185">Reference proteome</keyword>
<evidence type="ECO:0000259" key="8">
    <source>
        <dbReference type="Pfam" id="PF01618"/>
    </source>
</evidence>
<evidence type="ECO:0000256" key="4">
    <source>
        <dbReference type="ARBA" id="ARBA00022989"/>
    </source>
</evidence>
<keyword evidence="3 7" id="KW-0812">Transmembrane</keyword>
<sequence>MTFDWLASPSSPFHIFVQADRLVQAIIVLLMLASVVSWSIIIGRAWALSLERHRAVSVKRLLTSIGTQDELRNLSDGAEGRIMRILGAIEVEWRWSSENLVRDYEQVRERVVSIAEIAIQREGRSLAGRTGWLATLGTSAPFIGLFGTVWGIMGSFLAIGQSQDTSLAVVAPGIAEALLATAVGLFCAIPASIGYNRLVQALAAVDAEWRSIAGLLEVAISRHFGTRTW</sequence>
<feature type="domain" description="MotA/TolQ/ExbB proton channel" evidence="8">
    <location>
        <begin position="104"/>
        <end position="209"/>
    </location>
</feature>
<dbReference type="Pfam" id="PF01618">
    <property type="entry name" value="MotA_ExbB"/>
    <property type="match status" value="1"/>
</dbReference>
<evidence type="ECO:0000256" key="5">
    <source>
        <dbReference type="ARBA" id="ARBA00023136"/>
    </source>
</evidence>
<dbReference type="Proteomes" id="UP000290975">
    <property type="component" value="Unassembled WGS sequence"/>
</dbReference>
<dbReference type="EMBL" id="BBQY01000019">
    <property type="protein sequence ID" value="GBH31551.1"/>
    <property type="molecule type" value="Genomic_DNA"/>
</dbReference>
<dbReference type="PANTHER" id="PTHR30625:SF16">
    <property type="entry name" value="BIOPOLYMER TRANSPORT PROTEIN EXBB"/>
    <property type="match status" value="1"/>
</dbReference>
<keyword evidence="6" id="KW-0653">Protein transport</keyword>
<dbReference type="PANTHER" id="PTHR30625">
    <property type="entry name" value="PROTEIN TOLQ"/>
    <property type="match status" value="1"/>
</dbReference>
<evidence type="ECO:0000313" key="9">
    <source>
        <dbReference type="EMBL" id="GBH31551.1"/>
    </source>
</evidence>
<dbReference type="InterPro" id="IPR002898">
    <property type="entry name" value="MotA_ExbB_proton_chnl"/>
</dbReference>
<dbReference type="GO" id="GO:0017038">
    <property type="term" value="P:protein import"/>
    <property type="evidence" value="ECO:0007669"/>
    <property type="project" value="TreeGrafter"/>
</dbReference>
<evidence type="ECO:0000256" key="3">
    <source>
        <dbReference type="ARBA" id="ARBA00022692"/>
    </source>
</evidence>
<keyword evidence="6" id="KW-0813">Transport</keyword>
<gene>
    <name evidence="9" type="ORF">MBESOW_P2808</name>
</gene>
<feature type="transmembrane region" description="Helical" evidence="7">
    <location>
        <begin position="165"/>
        <end position="189"/>
    </location>
</feature>
<comment type="caution">
    <text evidence="9">The sequence shown here is derived from an EMBL/GenBank/DDBJ whole genome shotgun (WGS) entry which is preliminary data.</text>
</comment>
<organism evidence="9 10">
    <name type="scientific">Sphingobium xenophagum</name>
    <dbReference type="NCBI Taxonomy" id="121428"/>
    <lineage>
        <taxon>Bacteria</taxon>
        <taxon>Pseudomonadati</taxon>
        <taxon>Pseudomonadota</taxon>
        <taxon>Alphaproteobacteria</taxon>
        <taxon>Sphingomonadales</taxon>
        <taxon>Sphingomonadaceae</taxon>
        <taxon>Sphingobium</taxon>
    </lineage>
</organism>
<dbReference type="AlphaFoldDB" id="A0A401J4H8"/>